<sequence>MAGRRPPAPSLPSPSSYSAALVAPTAAVVDLAPAAVDSAVMRAAAAAGSAAPPPLGAAPVADLLAPPPPGLAMSAAGAAAGGATTTRAGVAGGAAAADADSGAYAGAGAEALAGAVAQPPPGAAVAVARGAAAGTPSPTAAAAPSRPLLAAAAASAGGAAVVHAPALGQAGNTSLPAHDEFASAQVASPAGQAASVAGQAVSAAGQAAVASVLAQPAAGQAVAASAPGQATAATVLGQSTQAANTWAPTATLLPGPTSSYAFAWMGVPTGFTYVGLGMPPELVTALPPTSSALPPPTDAPARVRAAPPPPDLLVAGACAAAGVRAAPLPPGLFVADARAAAGVWPAPLPPAVTMFTGPSSPEWSNGQGLVRNLYEVSTRTDKITSVCERHQFKAHHRQWIDDEINHWVIKETSSSQVNTEKLVLMVCLPSCNLGRWMFIQRISAVRLVMFLCADRRGPQPTDALLPHLSNQKCSRSHLHPPPPPTPATVGRHRRLLRLLPAVICRGPPPPPPHPCNSGTICWWKSFGRGSLAAAAAVSSGTSCFAGKKRDGQSIPIFILHLTSILLPALAFHLDFPPRNCYA</sequence>
<feature type="non-terminal residue" evidence="1">
    <location>
        <position position="1"/>
    </location>
</feature>
<evidence type="ECO:0000313" key="1">
    <source>
        <dbReference type="EMBL" id="TVU31521.1"/>
    </source>
</evidence>
<dbReference type="AlphaFoldDB" id="A0A5J9V7U2"/>
<proteinExistence type="predicted"/>
<dbReference type="EMBL" id="RWGY01000011">
    <property type="protein sequence ID" value="TVU31521.1"/>
    <property type="molecule type" value="Genomic_DNA"/>
</dbReference>
<dbReference type="Gramene" id="TVU31521">
    <property type="protein sequence ID" value="TVU31521"/>
    <property type="gene ID" value="EJB05_23208"/>
</dbReference>
<keyword evidence="2" id="KW-1185">Reference proteome</keyword>
<protein>
    <submittedName>
        <fullName evidence="1">Uncharacterized protein</fullName>
    </submittedName>
</protein>
<organism evidence="1 2">
    <name type="scientific">Eragrostis curvula</name>
    <name type="common">weeping love grass</name>
    <dbReference type="NCBI Taxonomy" id="38414"/>
    <lineage>
        <taxon>Eukaryota</taxon>
        <taxon>Viridiplantae</taxon>
        <taxon>Streptophyta</taxon>
        <taxon>Embryophyta</taxon>
        <taxon>Tracheophyta</taxon>
        <taxon>Spermatophyta</taxon>
        <taxon>Magnoliopsida</taxon>
        <taxon>Liliopsida</taxon>
        <taxon>Poales</taxon>
        <taxon>Poaceae</taxon>
        <taxon>PACMAD clade</taxon>
        <taxon>Chloridoideae</taxon>
        <taxon>Eragrostideae</taxon>
        <taxon>Eragrostidinae</taxon>
        <taxon>Eragrostis</taxon>
    </lineage>
</organism>
<gene>
    <name evidence="1" type="ORF">EJB05_23208</name>
</gene>
<evidence type="ECO:0000313" key="2">
    <source>
        <dbReference type="Proteomes" id="UP000324897"/>
    </source>
</evidence>
<reference evidence="1 2" key="1">
    <citation type="journal article" date="2019" name="Sci. Rep.">
        <title>A high-quality genome of Eragrostis curvula grass provides insights into Poaceae evolution and supports new strategies to enhance forage quality.</title>
        <authorList>
            <person name="Carballo J."/>
            <person name="Santos B.A.C.M."/>
            <person name="Zappacosta D."/>
            <person name="Garbus I."/>
            <person name="Selva J.P."/>
            <person name="Gallo C.A."/>
            <person name="Diaz A."/>
            <person name="Albertini E."/>
            <person name="Caccamo M."/>
            <person name="Echenique V."/>
        </authorList>
    </citation>
    <scope>NUCLEOTIDE SEQUENCE [LARGE SCALE GENOMIC DNA]</scope>
    <source>
        <strain evidence="2">cv. Victoria</strain>
        <tissue evidence="1">Leaf</tissue>
    </source>
</reference>
<dbReference type="Proteomes" id="UP000324897">
    <property type="component" value="Chromosome 1"/>
</dbReference>
<feature type="non-terminal residue" evidence="1">
    <location>
        <position position="582"/>
    </location>
</feature>
<name>A0A5J9V7U2_9POAL</name>
<accession>A0A5J9V7U2</accession>
<comment type="caution">
    <text evidence="1">The sequence shown here is derived from an EMBL/GenBank/DDBJ whole genome shotgun (WGS) entry which is preliminary data.</text>
</comment>